<keyword evidence="2" id="KW-1185">Reference proteome</keyword>
<name>A0ABQ5KJ72_9EUKA</name>
<reference evidence="1" key="1">
    <citation type="submission" date="2022-03" db="EMBL/GenBank/DDBJ databases">
        <title>Draft genome sequence of Aduncisulcus paluster, a free-living microaerophilic Fornicata.</title>
        <authorList>
            <person name="Yuyama I."/>
            <person name="Kume K."/>
            <person name="Tamura T."/>
            <person name="Inagaki Y."/>
            <person name="Hashimoto T."/>
        </authorList>
    </citation>
    <scope>NUCLEOTIDE SEQUENCE</scope>
    <source>
        <strain evidence="1">NY0171</strain>
    </source>
</reference>
<feature type="non-terminal residue" evidence="1">
    <location>
        <position position="76"/>
    </location>
</feature>
<organism evidence="1 2">
    <name type="scientific">Aduncisulcus paluster</name>
    <dbReference type="NCBI Taxonomy" id="2918883"/>
    <lineage>
        <taxon>Eukaryota</taxon>
        <taxon>Metamonada</taxon>
        <taxon>Carpediemonas-like organisms</taxon>
        <taxon>Aduncisulcus</taxon>
    </lineage>
</organism>
<dbReference type="EMBL" id="BQXS01010009">
    <property type="protein sequence ID" value="GKT32569.1"/>
    <property type="molecule type" value="Genomic_DNA"/>
</dbReference>
<evidence type="ECO:0000313" key="2">
    <source>
        <dbReference type="Proteomes" id="UP001057375"/>
    </source>
</evidence>
<sequence>MGLSYLLTNPKKLDQLIIEAFSIHTEKFDQELAEDVIKEEPILDILSTELKPSTFYKKKWYDIRHPPPKPTPEELA</sequence>
<proteinExistence type="predicted"/>
<gene>
    <name evidence="1" type="ORF">ADUPG1_006694</name>
</gene>
<protein>
    <submittedName>
        <fullName evidence="1">Uncharacterized protein</fullName>
    </submittedName>
</protein>
<comment type="caution">
    <text evidence="1">The sequence shown here is derived from an EMBL/GenBank/DDBJ whole genome shotgun (WGS) entry which is preliminary data.</text>
</comment>
<evidence type="ECO:0000313" key="1">
    <source>
        <dbReference type="EMBL" id="GKT32569.1"/>
    </source>
</evidence>
<accession>A0ABQ5KJ72</accession>
<dbReference type="Proteomes" id="UP001057375">
    <property type="component" value="Unassembled WGS sequence"/>
</dbReference>